<keyword evidence="2" id="KW-1185">Reference proteome</keyword>
<reference evidence="1" key="2">
    <citation type="submission" date="2023-05" db="EMBL/GenBank/DDBJ databases">
        <authorList>
            <consortium name="Lawrence Berkeley National Laboratory"/>
            <person name="Steindorff A."/>
            <person name="Hensen N."/>
            <person name="Bonometti L."/>
            <person name="Westerberg I."/>
            <person name="Brannstrom I.O."/>
            <person name="Guillou S."/>
            <person name="Cros-Aarteil S."/>
            <person name="Calhoun S."/>
            <person name="Haridas S."/>
            <person name="Kuo A."/>
            <person name="Mondo S."/>
            <person name="Pangilinan J."/>
            <person name="Riley R."/>
            <person name="Labutti K."/>
            <person name="Andreopoulos B."/>
            <person name="Lipzen A."/>
            <person name="Chen C."/>
            <person name="Yanf M."/>
            <person name="Daum C."/>
            <person name="Ng V."/>
            <person name="Clum A."/>
            <person name="Ohm R."/>
            <person name="Martin F."/>
            <person name="Silar P."/>
            <person name="Natvig D."/>
            <person name="Lalanne C."/>
            <person name="Gautier V."/>
            <person name="Ament-Velasquez S.L."/>
            <person name="Kruys A."/>
            <person name="Hutchinson M.I."/>
            <person name="Powell A.J."/>
            <person name="Barry K."/>
            <person name="Miller A.N."/>
            <person name="Grigoriev I.V."/>
            <person name="Debuchy R."/>
            <person name="Gladieux P."/>
            <person name="Thoren M.H."/>
            <person name="Johannesson H."/>
        </authorList>
    </citation>
    <scope>NUCLEOTIDE SEQUENCE</scope>
    <source>
        <strain evidence="1">CBS 103.79</strain>
    </source>
</reference>
<protein>
    <submittedName>
        <fullName evidence="1">Thioesterase</fullName>
    </submittedName>
</protein>
<organism evidence="1 2">
    <name type="scientific">Staphylotrichum tortipilum</name>
    <dbReference type="NCBI Taxonomy" id="2831512"/>
    <lineage>
        <taxon>Eukaryota</taxon>
        <taxon>Fungi</taxon>
        <taxon>Dikarya</taxon>
        <taxon>Ascomycota</taxon>
        <taxon>Pezizomycotina</taxon>
        <taxon>Sordariomycetes</taxon>
        <taxon>Sordariomycetidae</taxon>
        <taxon>Sordariales</taxon>
        <taxon>Chaetomiaceae</taxon>
        <taxon>Staphylotrichum</taxon>
    </lineage>
</organism>
<sequence>MRVFLVQTAHGLSAPPGGYRSNLGFLRQLRSYSHAVAKSCYVFDEEIDESAAKAKAKGIDPEIQHLPGLDLGRNPQTGLERYVPVTKFIDEDGIHNLIISRTTHLLQRDNYALKHGDLPTTFFVYSTWTYLDGGRIPMRRTNVERTKIGLVNACALKGLPTFVELAKRLPHIQIESETTNTERDIWNRAKVLLIPSLRGIPVVASNAGGLPEAKIGLPYCIPVKTVTGEVDPETGDYIVSKQDLAPWEDAVTKLMARDTAHYEEQSDYTARRAVQWTRELDQRAQEKWLLGMRWQSSGGPN</sequence>
<dbReference type="Proteomes" id="UP001303889">
    <property type="component" value="Unassembled WGS sequence"/>
</dbReference>
<proteinExistence type="predicted"/>
<accession>A0AAN6MKP1</accession>
<name>A0AAN6MKP1_9PEZI</name>
<evidence type="ECO:0000313" key="2">
    <source>
        <dbReference type="Proteomes" id="UP001303889"/>
    </source>
</evidence>
<dbReference type="EMBL" id="MU855493">
    <property type="protein sequence ID" value="KAK3902695.1"/>
    <property type="molecule type" value="Genomic_DNA"/>
</dbReference>
<comment type="caution">
    <text evidence="1">The sequence shown here is derived from an EMBL/GenBank/DDBJ whole genome shotgun (WGS) entry which is preliminary data.</text>
</comment>
<gene>
    <name evidence="1" type="ORF">C8A05DRAFT_33599</name>
</gene>
<evidence type="ECO:0000313" key="1">
    <source>
        <dbReference type="EMBL" id="KAK3902695.1"/>
    </source>
</evidence>
<dbReference type="AlphaFoldDB" id="A0AAN6MKP1"/>
<reference evidence="1" key="1">
    <citation type="journal article" date="2023" name="Mol. Phylogenet. Evol.">
        <title>Genome-scale phylogeny and comparative genomics of the fungal order Sordariales.</title>
        <authorList>
            <person name="Hensen N."/>
            <person name="Bonometti L."/>
            <person name="Westerberg I."/>
            <person name="Brannstrom I.O."/>
            <person name="Guillou S."/>
            <person name="Cros-Aarteil S."/>
            <person name="Calhoun S."/>
            <person name="Haridas S."/>
            <person name="Kuo A."/>
            <person name="Mondo S."/>
            <person name="Pangilinan J."/>
            <person name="Riley R."/>
            <person name="LaButti K."/>
            <person name="Andreopoulos B."/>
            <person name="Lipzen A."/>
            <person name="Chen C."/>
            <person name="Yan M."/>
            <person name="Daum C."/>
            <person name="Ng V."/>
            <person name="Clum A."/>
            <person name="Steindorff A."/>
            <person name="Ohm R.A."/>
            <person name="Martin F."/>
            <person name="Silar P."/>
            <person name="Natvig D.O."/>
            <person name="Lalanne C."/>
            <person name="Gautier V."/>
            <person name="Ament-Velasquez S.L."/>
            <person name="Kruys A."/>
            <person name="Hutchinson M.I."/>
            <person name="Powell A.J."/>
            <person name="Barry K."/>
            <person name="Miller A.N."/>
            <person name="Grigoriev I.V."/>
            <person name="Debuchy R."/>
            <person name="Gladieux P."/>
            <person name="Hiltunen Thoren M."/>
            <person name="Johannesson H."/>
        </authorList>
    </citation>
    <scope>NUCLEOTIDE SEQUENCE</scope>
    <source>
        <strain evidence="1">CBS 103.79</strain>
    </source>
</reference>